<organism evidence="8 9">
    <name type="scientific">Aureococcus anophagefferens</name>
    <name type="common">Harmful bloom alga</name>
    <dbReference type="NCBI Taxonomy" id="44056"/>
    <lineage>
        <taxon>Eukaryota</taxon>
        <taxon>Sar</taxon>
        <taxon>Stramenopiles</taxon>
        <taxon>Ochrophyta</taxon>
        <taxon>Pelagophyceae</taxon>
        <taxon>Pelagomonadales</taxon>
        <taxon>Pelagomonadaceae</taxon>
        <taxon>Aureococcus</taxon>
    </lineage>
</organism>
<dbReference type="PANTHER" id="PTHR12308">
    <property type="entry name" value="ANOCTAMIN"/>
    <property type="match status" value="1"/>
</dbReference>
<feature type="compositionally biased region" description="Basic and acidic residues" evidence="5">
    <location>
        <begin position="911"/>
        <end position="930"/>
    </location>
</feature>
<evidence type="ECO:0000259" key="7">
    <source>
        <dbReference type="Pfam" id="PF04547"/>
    </source>
</evidence>
<feature type="region of interest" description="Disordered" evidence="5">
    <location>
        <begin position="1024"/>
        <end position="1064"/>
    </location>
</feature>
<feature type="transmembrane region" description="Helical" evidence="6">
    <location>
        <begin position="852"/>
        <end position="873"/>
    </location>
</feature>
<dbReference type="PANTHER" id="PTHR12308:SF73">
    <property type="entry name" value="ANOCTAMIN"/>
    <property type="match status" value="1"/>
</dbReference>
<evidence type="ECO:0000256" key="5">
    <source>
        <dbReference type="SAM" id="MobiDB-lite"/>
    </source>
</evidence>
<dbReference type="EMBL" id="JBBJCI010000081">
    <property type="protein sequence ID" value="KAK7249229.1"/>
    <property type="molecule type" value="Genomic_DNA"/>
</dbReference>
<proteinExistence type="predicted"/>
<feature type="compositionally biased region" description="Basic and acidic residues" evidence="5">
    <location>
        <begin position="1024"/>
        <end position="1035"/>
    </location>
</feature>
<feature type="region of interest" description="Disordered" evidence="5">
    <location>
        <begin position="898"/>
        <end position="930"/>
    </location>
</feature>
<feature type="compositionally biased region" description="Basic and acidic residues" evidence="5">
    <location>
        <begin position="1175"/>
        <end position="1195"/>
    </location>
</feature>
<reference evidence="8 9" key="1">
    <citation type="submission" date="2024-03" db="EMBL/GenBank/DDBJ databases">
        <title>Aureococcus anophagefferens CCMP1851 and Kratosvirus quantuckense: Draft genome of a second virus-susceptible host strain in the model system.</title>
        <authorList>
            <person name="Chase E."/>
            <person name="Truchon A.R."/>
            <person name="Schepens W."/>
            <person name="Wilhelm S.W."/>
        </authorList>
    </citation>
    <scope>NUCLEOTIDE SEQUENCE [LARGE SCALE GENOMIC DNA]</scope>
    <source>
        <strain evidence="8 9">CCMP1851</strain>
    </source>
</reference>
<evidence type="ECO:0000256" key="1">
    <source>
        <dbReference type="ARBA" id="ARBA00004141"/>
    </source>
</evidence>
<feature type="region of interest" description="Disordered" evidence="5">
    <location>
        <begin position="1175"/>
        <end position="1205"/>
    </location>
</feature>
<feature type="transmembrane region" description="Helical" evidence="6">
    <location>
        <begin position="669"/>
        <end position="687"/>
    </location>
</feature>
<feature type="transmembrane region" description="Helical" evidence="6">
    <location>
        <begin position="814"/>
        <end position="840"/>
    </location>
</feature>
<dbReference type="InterPro" id="IPR007632">
    <property type="entry name" value="Anoctamin"/>
</dbReference>
<evidence type="ECO:0000256" key="2">
    <source>
        <dbReference type="ARBA" id="ARBA00022692"/>
    </source>
</evidence>
<feature type="transmembrane region" description="Helical" evidence="6">
    <location>
        <begin position="470"/>
        <end position="489"/>
    </location>
</feature>
<keyword evidence="3 6" id="KW-1133">Transmembrane helix</keyword>
<protein>
    <submittedName>
        <fullName evidence="8">Intracellular chloride channel</fullName>
    </submittedName>
</protein>
<comment type="subcellular location">
    <subcellularLocation>
        <location evidence="1">Membrane</location>
        <topology evidence="1">Multi-pass membrane protein</topology>
    </subcellularLocation>
</comment>
<feature type="compositionally biased region" description="Acidic residues" evidence="5">
    <location>
        <begin position="85"/>
        <end position="98"/>
    </location>
</feature>
<feature type="compositionally biased region" description="Acidic residues" evidence="5">
    <location>
        <begin position="1196"/>
        <end position="1205"/>
    </location>
</feature>
<evidence type="ECO:0000256" key="3">
    <source>
        <dbReference type="ARBA" id="ARBA00022989"/>
    </source>
</evidence>
<dbReference type="Pfam" id="PF04547">
    <property type="entry name" value="Anoctamin"/>
    <property type="match status" value="1"/>
</dbReference>
<feature type="transmembrane region" description="Helical" evidence="6">
    <location>
        <begin position="775"/>
        <end position="794"/>
    </location>
</feature>
<keyword evidence="2 6" id="KW-0812">Transmembrane</keyword>
<name>A0ABR1G810_AURAN</name>
<feature type="region of interest" description="Disordered" evidence="5">
    <location>
        <begin position="61"/>
        <end position="100"/>
    </location>
</feature>
<keyword evidence="9" id="KW-1185">Reference proteome</keyword>
<feature type="transmembrane region" description="Helical" evidence="6">
    <location>
        <begin position="431"/>
        <end position="458"/>
    </location>
</feature>
<evidence type="ECO:0000256" key="4">
    <source>
        <dbReference type="ARBA" id="ARBA00023136"/>
    </source>
</evidence>
<evidence type="ECO:0000256" key="6">
    <source>
        <dbReference type="SAM" id="Phobius"/>
    </source>
</evidence>
<evidence type="ECO:0000313" key="9">
    <source>
        <dbReference type="Proteomes" id="UP001363151"/>
    </source>
</evidence>
<feature type="compositionally biased region" description="Basic and acidic residues" evidence="5">
    <location>
        <begin position="712"/>
        <end position="729"/>
    </location>
</feature>
<accession>A0ABR1G810</accession>
<keyword evidence="4 6" id="KW-0472">Membrane</keyword>
<evidence type="ECO:0000313" key="8">
    <source>
        <dbReference type="EMBL" id="KAK7249229.1"/>
    </source>
</evidence>
<comment type="caution">
    <text evidence="8">The sequence shown here is derived from an EMBL/GenBank/DDBJ whole genome shotgun (WGS) entry which is preliminary data.</text>
</comment>
<dbReference type="InterPro" id="IPR049452">
    <property type="entry name" value="Anoctamin_TM"/>
</dbReference>
<gene>
    <name evidence="8" type="ORF">SO694_00046239</name>
</gene>
<feature type="transmembrane region" description="Helical" evidence="6">
    <location>
        <begin position="550"/>
        <end position="573"/>
    </location>
</feature>
<dbReference type="Proteomes" id="UP001363151">
    <property type="component" value="Unassembled WGS sequence"/>
</dbReference>
<feature type="region of interest" description="Disordered" evidence="5">
    <location>
        <begin position="705"/>
        <end position="729"/>
    </location>
</feature>
<sequence>MGSSSSKEFTEPLIGYKFPTDRVKMRQVRNYPTDADAAVFDPTADKYDYLIIFKKPVDEGMGGMVTNDQPFPGNGKKKKKKKKDDEDDESEEEDEPEEDVRMSWVDIEQLWFQAISGDEDRKKRGIEWLEQEWISRFRTDTVSAAEGGDRIPKSAFEGLVREHIVDVLTRKAGLQLKLSISANGREILCRVRAPLAMLERKADELNYKLKFRGEVDPGPEFWQKWADHDADGNPIYVELVEEGVLYEKNKANEILEDLYHAGKIGPNDMAVFENEEPSKKHWSRRVHTLERIADKVPVSNRYPAYADFDTNPKERHLYEEYPSVRGRTIFLPKDRLYLTKRIIDEQFDFGVLVENDVVKACMALHDANFGETPTLEWFHQNWVYFWSAPYDLAGAPQVSMVAIDKGEGVSLWMRPWSQPLMEIRSYFGEQVALYFAWIGYYGFSLLYPAIVSFAIAVYEVLADVSDETEGLHPQQIFLAFFLVVWSAYYKEGWDVEQQYCAVKWGTTDFEEEEADRPQFVGDPQQPRRLSPITNQNETYYPQEKRARTQAWGYLVVLCFTSGLLVIVIASFWVQYQLVEMGMDTEAELMSLFQAGLIQVLSRGYSNVAYYLNAKENYKTQTDYDNNLVLKKFGFEIFNNYSALAITAYFKGTYFQCIEGNENCLADLKYLLISIFFVRFALAFTSAFGSQINYVYECCCGSGEDDEDEEVENPAHADSKEDDVEQPKAVDDSEASLAELENPRFALEGKLEAYEGTFDDYAEIVLQMGLVCMFSLGWYFVPSLAIVEILLQMRVDAYNLTCTSQRPTPTPAETVGSWGLLMDAMSLLAVFTNAGIVCYTTKSLKTYSSNEKLLFFFVFEQLLLLAKMITHVLIPDCPPELYAIKKRQEHVVDRHKNVVFDDDDDDDDDEGDGLRKGNVDRSSVRSGHGHDDEGAAGLSALVLNRIQYLEAKLKACDSDITIARSQYKVACRTEIFNEETGVSYSRKTPGLALGMVTLTVLEAENIGSRHDPVDPKSCRIIVHVRDTTPKHDRKYEGNPGPAPQVSKPAKKPPKSNEMTEEQRTSGVRMVFNQSFSLAPIKTMKAEIYIEIMDNSKRVRRGTTTQVLSDLSNQRKQSLTLSVARPQGQHVGPQEPAVLYVKVQFQYSRILPIKRRIYMLLDEQRKLTSDRTNLRLGKDPEHVWDFPDDVGLKKGDSDASDEEPPSP</sequence>
<feature type="domain" description="Anoctamin transmembrane" evidence="7">
    <location>
        <begin position="423"/>
        <end position="887"/>
    </location>
</feature>
<feature type="compositionally biased region" description="Acidic residues" evidence="5">
    <location>
        <begin position="899"/>
        <end position="910"/>
    </location>
</feature>